<dbReference type="SUPFAM" id="SSF55620">
    <property type="entry name" value="Tetrahydrobiopterin biosynthesis enzymes-like"/>
    <property type="match status" value="1"/>
</dbReference>
<dbReference type="CDD" id="cd00534">
    <property type="entry name" value="DHNA_DHNTPE"/>
    <property type="match status" value="1"/>
</dbReference>
<dbReference type="RefSeq" id="WP_420903535.1">
    <property type="nucleotide sequence ID" value="NZ_BAAFGK010000001.1"/>
</dbReference>
<comment type="catalytic activity">
    <reaction evidence="3">
        <text>7,8-dihydroneopterin 3'-triphosphate = 7,8-dihydromonapterin 3'-triphosphate</text>
        <dbReference type="Rhea" id="RHEA:28346"/>
        <dbReference type="ChEBI" id="CHEBI:58462"/>
        <dbReference type="ChEBI" id="CHEBI:61186"/>
        <dbReference type="EC" id="5.1.99.7"/>
    </reaction>
</comment>
<proteinExistence type="inferred from homology"/>
<name>A0ABQ0C4L7_9PROT</name>
<dbReference type="PANTHER" id="PTHR42844:SF10">
    <property type="entry name" value="DIHYDRONEOPTERIN TRIPHOSPHATE 2'-EPIMERASE"/>
    <property type="match status" value="1"/>
</dbReference>
<keyword evidence="4" id="KW-0289">Folate biosynthesis</keyword>
<evidence type="ECO:0000313" key="6">
    <source>
        <dbReference type="EMBL" id="GAB0055823.1"/>
    </source>
</evidence>
<keyword evidence="4" id="KW-0456">Lyase</keyword>
<evidence type="ECO:0000256" key="1">
    <source>
        <dbReference type="ARBA" id="ARBA00005708"/>
    </source>
</evidence>
<comment type="similarity">
    <text evidence="1 4">Belongs to the DHNA family.</text>
</comment>
<reference evidence="6 7" key="1">
    <citation type="submission" date="2024-05" db="EMBL/GenBank/DDBJ databases">
        <authorList>
            <consortium name="Candidatus Magnetaquicoccaceae bacterium FCR-1 genome sequencing consortium"/>
            <person name="Shimoshige H."/>
            <person name="Shimamura S."/>
            <person name="Taoka A."/>
            <person name="Kobayashi H."/>
            <person name="Maekawa T."/>
        </authorList>
    </citation>
    <scope>NUCLEOTIDE SEQUENCE [LARGE SCALE GENOMIC DNA]</scope>
    <source>
        <strain evidence="6 7">FCR-1</strain>
    </source>
</reference>
<evidence type="ECO:0000313" key="7">
    <source>
        <dbReference type="Proteomes" id="UP001628193"/>
    </source>
</evidence>
<organism evidence="6 7">
    <name type="scientific">Candidatus Magnetaquiglobus chichijimensis</name>
    <dbReference type="NCBI Taxonomy" id="3141448"/>
    <lineage>
        <taxon>Bacteria</taxon>
        <taxon>Pseudomonadati</taxon>
        <taxon>Pseudomonadota</taxon>
        <taxon>Magnetococcia</taxon>
        <taxon>Magnetococcales</taxon>
        <taxon>Candidatus Magnetaquicoccaceae</taxon>
        <taxon>Candidatus Magnetaquiglobus</taxon>
    </lineage>
</organism>
<comment type="catalytic activity">
    <reaction evidence="4">
        <text>7,8-dihydroneopterin = 6-hydroxymethyl-7,8-dihydropterin + glycolaldehyde</text>
        <dbReference type="Rhea" id="RHEA:10540"/>
        <dbReference type="ChEBI" id="CHEBI:17001"/>
        <dbReference type="ChEBI" id="CHEBI:17071"/>
        <dbReference type="ChEBI" id="CHEBI:44841"/>
        <dbReference type="EC" id="4.1.2.25"/>
    </reaction>
</comment>
<evidence type="ECO:0000256" key="4">
    <source>
        <dbReference type="RuleBase" id="RU362079"/>
    </source>
</evidence>
<accession>A0ABQ0C4L7</accession>
<dbReference type="EC" id="4.1.2.25" evidence="4"/>
<dbReference type="InterPro" id="IPR006156">
    <property type="entry name" value="Dihydroneopterin_aldolase"/>
</dbReference>
<gene>
    <name evidence="6" type="primary">folX</name>
    <name evidence="6" type="ORF">SIID45300_00120</name>
</gene>
<dbReference type="InterPro" id="IPR043133">
    <property type="entry name" value="GTP-CH-I_C/QueF"/>
</dbReference>
<keyword evidence="7" id="KW-1185">Reference proteome</keyword>
<evidence type="ECO:0000259" key="5">
    <source>
        <dbReference type="SMART" id="SM00905"/>
    </source>
</evidence>
<dbReference type="Gene3D" id="3.30.1130.10">
    <property type="match status" value="1"/>
</dbReference>
<dbReference type="GO" id="GO:0008719">
    <property type="term" value="F:dihydroneopterin triphosphate 2'-epimerase activity"/>
    <property type="evidence" value="ECO:0007669"/>
    <property type="project" value="UniProtKB-EC"/>
</dbReference>
<protein>
    <recommendedName>
        <fullName evidence="4">7,8-dihydroneopterin aldolase</fullName>
        <ecNumber evidence="4">4.1.2.25</ecNumber>
    </recommendedName>
</protein>
<dbReference type="Pfam" id="PF02152">
    <property type="entry name" value="FolB"/>
    <property type="match status" value="1"/>
</dbReference>
<dbReference type="Proteomes" id="UP001628193">
    <property type="component" value="Unassembled WGS sequence"/>
</dbReference>
<keyword evidence="2 6" id="KW-0413">Isomerase</keyword>
<dbReference type="NCBIfam" id="TIGR00526">
    <property type="entry name" value="folB_dom"/>
    <property type="match status" value="1"/>
</dbReference>
<comment type="function">
    <text evidence="4">Catalyzes the conversion of 7,8-dihydroneopterin to 6-hydroxymethyl-7,8-dihydropterin.</text>
</comment>
<comment type="caution">
    <text evidence="6">The sequence shown here is derived from an EMBL/GenBank/DDBJ whole genome shotgun (WGS) entry which is preliminary data.</text>
</comment>
<sequence length="121" mass="13505">MACDQIFIRDLLVRCIIGIQEWERHTLQDVVIQLELTTDTARAGVSDNIDDAVDYKRLTKKIIAHAEGSACWLVEALAEQIAAICLEHPRVEAARVSVEKPGALRFARTVGVTILRRRTPA</sequence>
<dbReference type="EMBL" id="BAAFGK010000001">
    <property type="protein sequence ID" value="GAB0055823.1"/>
    <property type="molecule type" value="Genomic_DNA"/>
</dbReference>
<reference evidence="6 7" key="2">
    <citation type="submission" date="2024-09" db="EMBL/GenBank/DDBJ databases">
        <title>Draft genome sequence of Candidatus Magnetaquicoccaceae bacterium FCR-1.</title>
        <authorList>
            <person name="Shimoshige H."/>
            <person name="Shimamura S."/>
            <person name="Taoka A."/>
            <person name="Kobayashi H."/>
            <person name="Maekawa T."/>
        </authorList>
    </citation>
    <scope>NUCLEOTIDE SEQUENCE [LARGE SCALE GENOMIC DNA]</scope>
    <source>
        <strain evidence="6 7">FCR-1</strain>
    </source>
</reference>
<dbReference type="NCBIfam" id="TIGR00525">
    <property type="entry name" value="folB"/>
    <property type="match status" value="1"/>
</dbReference>
<dbReference type="InterPro" id="IPR006157">
    <property type="entry name" value="FolB_dom"/>
</dbReference>
<evidence type="ECO:0000256" key="3">
    <source>
        <dbReference type="ARBA" id="ARBA00043806"/>
    </source>
</evidence>
<evidence type="ECO:0000256" key="2">
    <source>
        <dbReference type="ARBA" id="ARBA00023235"/>
    </source>
</evidence>
<comment type="pathway">
    <text evidence="4">Cofactor biosynthesis; tetrahydrofolate biosynthesis; 2-amino-4-hydroxy-6-hydroxymethyl-7,8-dihydropteridine diphosphate from 7,8-dihydroneopterin triphosphate: step 3/4.</text>
</comment>
<feature type="domain" description="Dihydroneopterin aldolase/epimerase" evidence="5">
    <location>
        <begin position="6"/>
        <end position="116"/>
    </location>
</feature>
<dbReference type="PANTHER" id="PTHR42844">
    <property type="entry name" value="DIHYDRONEOPTERIN ALDOLASE 1-RELATED"/>
    <property type="match status" value="1"/>
</dbReference>
<dbReference type="SMART" id="SM00905">
    <property type="entry name" value="FolB"/>
    <property type="match status" value="1"/>
</dbReference>